<protein>
    <recommendedName>
        <fullName evidence="4">SMODS and SLOG-associating 2TM effector domain-containing protein</fullName>
    </recommendedName>
</protein>
<sequence length="185" mass="20164">MLSFEERVHNLDYDSAVAMRYHGKRRSFCENVAKAGTGLSLILGTAAFAAVSSKVPEVAALATGLVAIINAANLAFGTADAGRRHGEIFRRWGELRADLAKITDGDDKSLRALEVTRAKIDAESPTQLDALSVLCENAEKEMRREEPLYHVPTLPRLLANFVDVPGWEPKEVVSAHQQLSAASQH</sequence>
<evidence type="ECO:0000256" key="1">
    <source>
        <dbReference type="SAM" id="Phobius"/>
    </source>
</evidence>
<feature type="transmembrane region" description="Helical" evidence="1">
    <location>
        <begin position="58"/>
        <end position="76"/>
    </location>
</feature>
<dbReference type="EMBL" id="JAETWB010000016">
    <property type="protein sequence ID" value="MBL6080696.1"/>
    <property type="molecule type" value="Genomic_DNA"/>
</dbReference>
<proteinExistence type="predicted"/>
<keyword evidence="3" id="KW-1185">Reference proteome</keyword>
<keyword evidence="1" id="KW-0812">Transmembrane</keyword>
<keyword evidence="1" id="KW-1133">Transmembrane helix</keyword>
<name>A0ABS1UBR4_9PROT</name>
<accession>A0ABS1UBR4</accession>
<feature type="transmembrane region" description="Helical" evidence="1">
    <location>
        <begin position="32"/>
        <end position="52"/>
    </location>
</feature>
<keyword evidence="1" id="KW-0472">Membrane</keyword>
<dbReference type="Proteomes" id="UP000660885">
    <property type="component" value="Unassembled WGS sequence"/>
</dbReference>
<reference evidence="2 3" key="1">
    <citation type="submission" date="2021-01" db="EMBL/GenBank/DDBJ databases">
        <title>Belnapia mucosa sp. nov. and Belnapia arida sp. nov., isolated from the Tabernas Desert (Almeria, Spain).</title>
        <authorList>
            <person name="Molina-Menor E."/>
            <person name="Vidal-Verdu A."/>
            <person name="Calonge A."/>
            <person name="Satari L."/>
            <person name="Pereto J."/>
            <person name="Porcar M."/>
        </authorList>
    </citation>
    <scope>NUCLEOTIDE SEQUENCE [LARGE SCALE GENOMIC DNA]</scope>
    <source>
        <strain evidence="2 3">T18</strain>
    </source>
</reference>
<comment type="caution">
    <text evidence="2">The sequence shown here is derived from an EMBL/GenBank/DDBJ whole genome shotgun (WGS) entry which is preliminary data.</text>
</comment>
<evidence type="ECO:0008006" key="4">
    <source>
        <dbReference type="Google" id="ProtNLM"/>
    </source>
</evidence>
<evidence type="ECO:0000313" key="2">
    <source>
        <dbReference type="EMBL" id="MBL6080696.1"/>
    </source>
</evidence>
<organism evidence="2 3">
    <name type="scientific">Belnapia arida</name>
    <dbReference type="NCBI Taxonomy" id="2804533"/>
    <lineage>
        <taxon>Bacteria</taxon>
        <taxon>Pseudomonadati</taxon>
        <taxon>Pseudomonadota</taxon>
        <taxon>Alphaproteobacteria</taxon>
        <taxon>Acetobacterales</taxon>
        <taxon>Roseomonadaceae</taxon>
        <taxon>Belnapia</taxon>
    </lineage>
</organism>
<dbReference type="RefSeq" id="WP_202833926.1">
    <property type="nucleotide sequence ID" value="NZ_JAETWB010000016.1"/>
</dbReference>
<gene>
    <name evidence="2" type="ORF">JMJ56_22010</name>
</gene>
<evidence type="ECO:0000313" key="3">
    <source>
        <dbReference type="Proteomes" id="UP000660885"/>
    </source>
</evidence>